<protein>
    <submittedName>
        <fullName evidence="1">Uncharacterized protein</fullName>
    </submittedName>
</protein>
<evidence type="ECO:0000313" key="2">
    <source>
        <dbReference type="Proteomes" id="UP000229385"/>
    </source>
</evidence>
<gene>
    <name evidence="1" type="ORF">CO174_05480</name>
</gene>
<comment type="caution">
    <text evidence="1">The sequence shown here is derived from an EMBL/GenBank/DDBJ whole genome shotgun (WGS) entry which is preliminary data.</text>
</comment>
<organism evidence="1 2">
    <name type="scientific">Candidatus Uhrbacteria bacterium CG_4_9_14_3_um_filter_50_9</name>
    <dbReference type="NCBI Taxonomy" id="1975035"/>
    <lineage>
        <taxon>Bacteria</taxon>
        <taxon>Candidatus Uhriibacteriota</taxon>
    </lineage>
</organism>
<accession>A0A2M7XAV2</accession>
<proteinExistence type="predicted"/>
<reference evidence="2" key="1">
    <citation type="submission" date="2017-09" db="EMBL/GenBank/DDBJ databases">
        <title>Depth-based differentiation of microbial function through sediment-hosted aquifers and enrichment of novel symbionts in the deep terrestrial subsurface.</title>
        <authorList>
            <person name="Probst A.J."/>
            <person name="Ladd B."/>
            <person name="Jarett J.K."/>
            <person name="Geller-Mcgrath D.E."/>
            <person name="Sieber C.M.K."/>
            <person name="Emerson J.B."/>
            <person name="Anantharaman K."/>
            <person name="Thomas B.C."/>
            <person name="Malmstrom R."/>
            <person name="Stieglmeier M."/>
            <person name="Klingl A."/>
            <person name="Woyke T."/>
            <person name="Ryan C.M."/>
            <person name="Banfield J.F."/>
        </authorList>
    </citation>
    <scope>NUCLEOTIDE SEQUENCE [LARGE SCALE GENOMIC DNA]</scope>
</reference>
<name>A0A2M7XAV2_9BACT</name>
<evidence type="ECO:0000313" key="1">
    <source>
        <dbReference type="EMBL" id="PJA45005.1"/>
    </source>
</evidence>
<dbReference type="AlphaFoldDB" id="A0A2M7XAV2"/>
<dbReference type="Proteomes" id="UP000229385">
    <property type="component" value="Unassembled WGS sequence"/>
</dbReference>
<dbReference type="EMBL" id="PFWU01000055">
    <property type="protein sequence ID" value="PJA45005.1"/>
    <property type="molecule type" value="Genomic_DNA"/>
</dbReference>
<sequence>MSNSKVLIIAGGSPSSILATALLCRARGITAGDIGDGDVSVVFAQAFEVWGNDRSGRPYAVQTAIESLPEDGFVLWVGLGVNNRDPEMTASAFRAMGARITGVYDEHEPERWETLKTELGLHEGFFFCRGKEQGVLSAASLTASGADTDHIFRLAGDWADNRQLEVSPEAQALAWAIDTATKVRIVDNQFRVTTLLHLLDDPQAARLFQERLEEGMATEMATQAALDSAELCGNVLVIRQPSGVEINQTSAMFSGYRRAPFVAIVGQKAGEGEVVVVGLNTRHADLGSTNLLQVLAEFQASGIPQKATIRGGDVNTIVGVLNSLS</sequence>